<accession>A0A2Z2KK39</accession>
<gene>
    <name evidence="1" type="ORF">B9T62_19070</name>
</gene>
<organism evidence="1 2">
    <name type="scientific">Paenibacillus donghaensis</name>
    <dbReference type="NCBI Taxonomy" id="414771"/>
    <lineage>
        <taxon>Bacteria</taxon>
        <taxon>Bacillati</taxon>
        <taxon>Bacillota</taxon>
        <taxon>Bacilli</taxon>
        <taxon>Bacillales</taxon>
        <taxon>Paenibacillaceae</taxon>
        <taxon>Paenibacillus</taxon>
    </lineage>
</organism>
<dbReference type="RefSeq" id="WP_087916707.1">
    <property type="nucleotide sequence ID" value="NZ_CP021780.1"/>
</dbReference>
<dbReference type="AlphaFoldDB" id="A0A2Z2KK39"/>
<evidence type="ECO:0000313" key="2">
    <source>
        <dbReference type="Proteomes" id="UP000249890"/>
    </source>
</evidence>
<protein>
    <submittedName>
        <fullName evidence="1">Uncharacterized protein</fullName>
    </submittedName>
</protein>
<name>A0A2Z2KK39_9BACL</name>
<dbReference type="EMBL" id="CP021780">
    <property type="protein sequence ID" value="ASA22709.1"/>
    <property type="molecule type" value="Genomic_DNA"/>
</dbReference>
<sequence>MSIEKEMNDMTLLELLNKYQNDKLVFRDYGANEYMKNCDFDDEVALKRHARIYEELRQEILITASFIAEKLLK</sequence>
<keyword evidence="2" id="KW-1185">Reference proteome</keyword>
<proteinExistence type="predicted"/>
<dbReference type="KEGG" id="pdh:B9T62_19070"/>
<dbReference type="OrthoDB" id="9930719at2"/>
<dbReference type="Proteomes" id="UP000249890">
    <property type="component" value="Chromosome"/>
</dbReference>
<evidence type="ECO:0000313" key="1">
    <source>
        <dbReference type="EMBL" id="ASA22709.1"/>
    </source>
</evidence>
<reference evidence="1 2" key="1">
    <citation type="submission" date="2017-06" db="EMBL/GenBank/DDBJ databases">
        <title>Complete genome sequence of Paenibacillus donghaensis KCTC 13049T isolated from East Sea sediment, South Korea.</title>
        <authorList>
            <person name="Jung B.K."/>
            <person name="Hong S.-J."/>
            <person name="Shin J.-H."/>
        </authorList>
    </citation>
    <scope>NUCLEOTIDE SEQUENCE [LARGE SCALE GENOMIC DNA]</scope>
    <source>
        <strain evidence="1 2">KCTC 13049</strain>
    </source>
</reference>